<dbReference type="EMBL" id="AFBQ01000029">
    <property type="protein sequence ID" value="EHY32374.1"/>
    <property type="molecule type" value="Genomic_DNA"/>
</dbReference>
<dbReference type="InterPro" id="IPR029039">
    <property type="entry name" value="Flavoprotein-like_sf"/>
</dbReference>
<dbReference type="InterPro" id="IPR051796">
    <property type="entry name" value="ISF_SsuE-like"/>
</dbReference>
<dbReference type="STRING" id="762967.HMPREF9440_00233"/>
<gene>
    <name evidence="4" type="ORF">HMPREF9440_00233</name>
</gene>
<name>H3KBY6_9BURK</name>
<dbReference type="GO" id="GO:0016491">
    <property type="term" value="F:oxidoreductase activity"/>
    <property type="evidence" value="ECO:0007669"/>
    <property type="project" value="InterPro"/>
</dbReference>
<evidence type="ECO:0000259" key="3">
    <source>
        <dbReference type="Pfam" id="PF03358"/>
    </source>
</evidence>
<dbReference type="RefSeq" id="WP_008540634.1">
    <property type="nucleotide sequence ID" value="NZ_JH604861.1"/>
</dbReference>
<sequence length="177" mass="18741">MKICLLMGSPHLEGTTAALAEAFSEGARAAGHEVERIDVETLTIEPCTNALLERLTKGEDVDTDGMAKVFTSLLKADAVVLATPLYYYGMTAQLKAVVDRFVSRNDEVAAKGLKAVLLAVAAGPAPEAMEPLSAQFRAICGYLKWTNAGQVFGLGLAMRPLEETGALDEARKLGASL</sequence>
<keyword evidence="5" id="KW-1185">Reference proteome</keyword>
<feature type="domain" description="NADPH-dependent FMN reductase-like" evidence="3">
    <location>
        <begin position="1"/>
        <end position="153"/>
    </location>
</feature>
<dbReference type="OrthoDB" id="9805976at2"/>
<dbReference type="PANTHER" id="PTHR43278:SF2">
    <property type="entry name" value="IRON-SULFUR FLAVOPROTEIN"/>
    <property type="match status" value="1"/>
</dbReference>
<evidence type="ECO:0000256" key="1">
    <source>
        <dbReference type="ARBA" id="ARBA00022630"/>
    </source>
</evidence>
<proteinExistence type="predicted"/>
<comment type="caution">
    <text evidence="4">The sequence shown here is derived from an EMBL/GenBank/DDBJ whole genome shotgun (WGS) entry which is preliminary data.</text>
</comment>
<dbReference type="Gene3D" id="3.40.50.360">
    <property type="match status" value="1"/>
</dbReference>
<dbReference type="SUPFAM" id="SSF52218">
    <property type="entry name" value="Flavoproteins"/>
    <property type="match status" value="1"/>
</dbReference>
<keyword evidence="2" id="KW-0288">FMN</keyword>
<dbReference type="PATRIC" id="fig|762967.3.peg.198"/>
<evidence type="ECO:0000256" key="2">
    <source>
        <dbReference type="ARBA" id="ARBA00022643"/>
    </source>
</evidence>
<dbReference type="Pfam" id="PF03358">
    <property type="entry name" value="FMN_red"/>
    <property type="match status" value="1"/>
</dbReference>
<keyword evidence="1" id="KW-0285">Flavoprotein</keyword>
<dbReference type="HOGENOM" id="CLU_050993_6_1_4"/>
<reference evidence="4 5" key="1">
    <citation type="submission" date="2011-11" db="EMBL/GenBank/DDBJ databases">
        <authorList>
            <person name="Weinstock G."/>
            <person name="Sodergren E."/>
            <person name="Clifton S."/>
            <person name="Fulton L."/>
            <person name="Fulton B."/>
            <person name="Courtney L."/>
            <person name="Fronick C."/>
            <person name="Harrison M."/>
            <person name="Strong C."/>
            <person name="Farmer C."/>
            <person name="Delahaunty K."/>
            <person name="Markovic C."/>
            <person name="Hall O."/>
            <person name="Minx P."/>
            <person name="Tomlinson C."/>
            <person name="Mitreva M."/>
            <person name="Hou S."/>
            <person name="Chen J."/>
            <person name="Wollam A."/>
            <person name="Pepin K.H."/>
            <person name="Johnson M."/>
            <person name="Bhonagiri V."/>
            <person name="Zhang X."/>
            <person name="Suruliraj S."/>
            <person name="Warren W."/>
            <person name="Chinwalla A."/>
            <person name="Mardis E.R."/>
            <person name="Wilson R.K."/>
        </authorList>
    </citation>
    <scope>NUCLEOTIDE SEQUENCE [LARGE SCALE GENOMIC DNA]</scope>
    <source>
        <strain evidence="4 5">YIT 11816</strain>
    </source>
</reference>
<organism evidence="4 5">
    <name type="scientific">Sutterella parvirubra YIT 11816</name>
    <dbReference type="NCBI Taxonomy" id="762967"/>
    <lineage>
        <taxon>Bacteria</taxon>
        <taxon>Pseudomonadati</taxon>
        <taxon>Pseudomonadota</taxon>
        <taxon>Betaproteobacteria</taxon>
        <taxon>Burkholderiales</taxon>
        <taxon>Sutterellaceae</taxon>
        <taxon>Sutterella</taxon>
    </lineage>
</organism>
<accession>H3KBY6</accession>
<dbReference type="PANTHER" id="PTHR43278">
    <property type="entry name" value="NAD(P)H-DEPENDENT FMN-CONTAINING OXIDOREDUCTASE YWQN-RELATED"/>
    <property type="match status" value="1"/>
</dbReference>
<evidence type="ECO:0000313" key="5">
    <source>
        <dbReference type="Proteomes" id="UP000004956"/>
    </source>
</evidence>
<evidence type="ECO:0000313" key="4">
    <source>
        <dbReference type="EMBL" id="EHY32374.1"/>
    </source>
</evidence>
<dbReference type="InterPro" id="IPR005025">
    <property type="entry name" value="FMN_Rdtase-like_dom"/>
</dbReference>
<protein>
    <submittedName>
        <fullName evidence="4">Flavin reductase</fullName>
    </submittedName>
</protein>
<dbReference type="Proteomes" id="UP000004956">
    <property type="component" value="Unassembled WGS sequence"/>
</dbReference>
<dbReference type="AlphaFoldDB" id="H3KBY6"/>